<dbReference type="PATRIC" id="fig|1454004.3.peg.3623"/>
<proteinExistence type="predicted"/>
<dbReference type="Pfam" id="PF25973">
    <property type="entry name" value="BSH_CzcB"/>
    <property type="match status" value="1"/>
</dbReference>
<evidence type="ECO:0000313" key="6">
    <source>
        <dbReference type="EMBL" id="EXI85400.1"/>
    </source>
</evidence>
<evidence type="ECO:0000313" key="7">
    <source>
        <dbReference type="Proteomes" id="UP000022141"/>
    </source>
</evidence>
<organism evidence="6 7">
    <name type="scientific">Accumulibacter regalis</name>
    <dbReference type="NCBI Taxonomy" id="522306"/>
    <lineage>
        <taxon>Bacteria</taxon>
        <taxon>Pseudomonadati</taxon>
        <taxon>Pseudomonadota</taxon>
        <taxon>Betaproteobacteria</taxon>
        <taxon>Candidatus Accumulibacter</taxon>
    </lineage>
</organism>
<name>A0A011Q8A8_ACCRE</name>
<dbReference type="PANTHER" id="PTHR32347:SF23">
    <property type="entry name" value="BLL5650 PROTEIN"/>
    <property type="match status" value="1"/>
</dbReference>
<comment type="subcellular location">
    <subcellularLocation>
        <location evidence="1">Cell envelope</location>
    </subcellularLocation>
</comment>
<feature type="region of interest" description="Disordered" evidence="3">
    <location>
        <begin position="1"/>
        <end position="25"/>
    </location>
</feature>
<dbReference type="AlphaFoldDB" id="A0A011Q8A8"/>
<evidence type="ECO:0000256" key="2">
    <source>
        <dbReference type="ARBA" id="ARBA00023054"/>
    </source>
</evidence>
<feature type="domain" description="CzcB-like barrel-sandwich hybrid" evidence="5">
    <location>
        <begin position="395"/>
        <end position="514"/>
    </location>
</feature>
<dbReference type="InterPro" id="IPR050465">
    <property type="entry name" value="UPF0194_transport"/>
</dbReference>
<evidence type="ECO:0000259" key="5">
    <source>
        <dbReference type="Pfam" id="PF25973"/>
    </source>
</evidence>
<dbReference type="GO" id="GO:0030313">
    <property type="term" value="C:cell envelope"/>
    <property type="evidence" value="ECO:0007669"/>
    <property type="project" value="UniProtKB-SubCell"/>
</dbReference>
<sequence length="621" mass="68057">MSSSFCSSTAPGAGPSPGPGDHARRAHDDALWGAFASAQTSGEFCRSWLALQCLQVADVRAALLLLEQGSSTFVPAAVWPSEQTDVTYLAPAAQQCLSERRGVLLADQAGALLVVAYPVELEGQVHGAVVLDVGERPEAALQQVLRQLHWGIGWVETLFLRRQNGDDAQALQRARVALDVLAVAAEEARLESMAMAVVNDLASRFDCDRVSLGVDRGGRARLLAMSHSAFFEKKSQFVSSLENAMDEALDQRRSVVFPPTAESSGAIAIAHRDFAATRAVCSVLVVSRGIGVGVLTFERHQGTPFSSDETRTFEAVSALLGPLLDSRLDLHRWFAGRLADQLRGWGRHLKDPRRPGFRVAMAVALLVLLSLFVLDGDYRVSARAVVEGAVQRAAVAPFDGFLREAPVRAGFVVKQGQLLATLDDRDLRVERQRWLSEREQHKARYREALAKHERANANVALAQMWEADSQLALVDEKLARANIVAPFDGVVVSGDLSQLLGSPVEQGKLLFELAPLDAYRVILKVEDRDIRDVRVGQSGRLVLAGLAGEALVFEVRNVSMAEAEDGRNTFRVEAQLERSDLKLRPGMEGVGKISVGEQSYVWIWTHRLSDWLRMQAWIWLP</sequence>
<dbReference type="InterPro" id="IPR003018">
    <property type="entry name" value="GAF"/>
</dbReference>
<dbReference type="PANTHER" id="PTHR32347">
    <property type="entry name" value="EFFLUX SYSTEM COMPONENT YKNX-RELATED"/>
    <property type="match status" value="1"/>
</dbReference>
<evidence type="ECO:0000256" key="3">
    <source>
        <dbReference type="SAM" id="MobiDB-lite"/>
    </source>
</evidence>
<dbReference type="Gene3D" id="3.30.450.40">
    <property type="match status" value="1"/>
</dbReference>
<dbReference type="SUPFAM" id="SSF55781">
    <property type="entry name" value="GAF domain-like"/>
    <property type="match status" value="1"/>
</dbReference>
<dbReference type="SUPFAM" id="SSF111369">
    <property type="entry name" value="HlyD-like secretion proteins"/>
    <property type="match status" value="1"/>
</dbReference>
<dbReference type="Gene3D" id="2.40.30.170">
    <property type="match status" value="1"/>
</dbReference>
<dbReference type="eggNOG" id="COG0845">
    <property type="taxonomic scope" value="Bacteria"/>
</dbReference>
<comment type="caution">
    <text evidence="6">The sequence shown here is derived from an EMBL/GenBank/DDBJ whole genome shotgun (WGS) entry which is preliminary data.</text>
</comment>
<dbReference type="Pfam" id="PF01590">
    <property type="entry name" value="GAF"/>
    <property type="match status" value="1"/>
</dbReference>
<keyword evidence="7" id="KW-1185">Reference proteome</keyword>
<protein>
    <submittedName>
        <fullName evidence="6">Multidrug resistance protein MdtN</fullName>
    </submittedName>
</protein>
<keyword evidence="2" id="KW-0175">Coiled coil</keyword>
<dbReference type="Gene3D" id="2.40.50.100">
    <property type="match status" value="1"/>
</dbReference>
<accession>A0A011Q8A8</accession>
<dbReference type="Gene3D" id="1.10.287.470">
    <property type="entry name" value="Helix hairpin bin"/>
    <property type="match status" value="1"/>
</dbReference>
<evidence type="ECO:0000256" key="1">
    <source>
        <dbReference type="ARBA" id="ARBA00004196"/>
    </source>
</evidence>
<evidence type="ECO:0000259" key="4">
    <source>
        <dbReference type="Pfam" id="PF01590"/>
    </source>
</evidence>
<dbReference type="InterPro" id="IPR029016">
    <property type="entry name" value="GAF-like_dom_sf"/>
</dbReference>
<dbReference type="STRING" id="1454004.AW11_03523"/>
<reference evidence="6" key="1">
    <citation type="submission" date="2014-02" db="EMBL/GenBank/DDBJ databases">
        <title>Expanding our view of genomic diversity in Candidatus Accumulibacter clades.</title>
        <authorList>
            <person name="Skennerton C.T."/>
            <person name="Barr J.J."/>
            <person name="Slater F.R."/>
            <person name="Bond P.L."/>
            <person name="Tyson G.W."/>
        </authorList>
    </citation>
    <scope>NUCLEOTIDE SEQUENCE [LARGE SCALE GENOMIC DNA]</scope>
</reference>
<feature type="domain" description="GAF" evidence="4">
    <location>
        <begin position="190"/>
        <end position="321"/>
    </location>
</feature>
<gene>
    <name evidence="6" type="ORF">AW11_03523</name>
</gene>
<dbReference type="EMBL" id="JEMY01000056">
    <property type="protein sequence ID" value="EXI85400.1"/>
    <property type="molecule type" value="Genomic_DNA"/>
</dbReference>
<dbReference type="Proteomes" id="UP000022141">
    <property type="component" value="Unassembled WGS sequence"/>
</dbReference>
<dbReference type="InterPro" id="IPR058647">
    <property type="entry name" value="BSH_CzcB-like"/>
</dbReference>